<dbReference type="SUPFAM" id="SSF51261">
    <property type="entry name" value="Duplicated hybrid motif"/>
    <property type="match status" value="1"/>
</dbReference>
<accession>A0A3D9ZCW7</accession>
<comment type="caution">
    <text evidence="4">The sequence shown here is derived from an EMBL/GenBank/DDBJ whole genome shotgun (WGS) entry which is preliminary data.</text>
</comment>
<reference evidence="4 5" key="1">
    <citation type="submission" date="2018-08" db="EMBL/GenBank/DDBJ databases">
        <title>Sequencing the genomes of 1000 actinobacteria strains.</title>
        <authorList>
            <person name="Klenk H.-P."/>
        </authorList>
    </citation>
    <scope>NUCLEOTIDE SEQUENCE [LARGE SCALE GENOMIC DNA]</scope>
    <source>
        <strain evidence="4 5">DSM 44099</strain>
    </source>
</reference>
<dbReference type="RefSeq" id="WP_116066974.1">
    <property type="nucleotide sequence ID" value="NZ_BONB01000015.1"/>
</dbReference>
<dbReference type="InterPro" id="IPR050570">
    <property type="entry name" value="Cell_wall_metabolism_enzyme"/>
</dbReference>
<protein>
    <submittedName>
        <fullName evidence="4">Peptidase M23-like protein</fullName>
    </submittedName>
</protein>
<evidence type="ECO:0000259" key="3">
    <source>
        <dbReference type="Pfam" id="PF01551"/>
    </source>
</evidence>
<feature type="region of interest" description="Disordered" evidence="1">
    <location>
        <begin position="1"/>
        <end position="20"/>
    </location>
</feature>
<feature type="domain" description="M23ase beta-sheet core" evidence="3">
    <location>
        <begin position="120"/>
        <end position="214"/>
    </location>
</feature>
<evidence type="ECO:0000256" key="2">
    <source>
        <dbReference type="SAM" id="Phobius"/>
    </source>
</evidence>
<dbReference type="Proteomes" id="UP000256913">
    <property type="component" value="Unassembled WGS sequence"/>
</dbReference>
<proteinExistence type="predicted"/>
<dbReference type="Pfam" id="PF01551">
    <property type="entry name" value="Peptidase_M23"/>
    <property type="match status" value="1"/>
</dbReference>
<dbReference type="GO" id="GO:0004222">
    <property type="term" value="F:metalloendopeptidase activity"/>
    <property type="evidence" value="ECO:0007669"/>
    <property type="project" value="TreeGrafter"/>
</dbReference>
<evidence type="ECO:0000313" key="5">
    <source>
        <dbReference type="Proteomes" id="UP000256913"/>
    </source>
</evidence>
<name>A0A3D9ZCW7_9ACTN</name>
<dbReference type="Gene3D" id="2.70.70.10">
    <property type="entry name" value="Glucose Permease (Domain IIA)"/>
    <property type="match status" value="1"/>
</dbReference>
<feature type="region of interest" description="Disordered" evidence="1">
    <location>
        <begin position="72"/>
        <end position="94"/>
    </location>
</feature>
<feature type="transmembrane region" description="Helical" evidence="2">
    <location>
        <begin position="26"/>
        <end position="47"/>
    </location>
</feature>
<dbReference type="InterPro" id="IPR016047">
    <property type="entry name" value="M23ase_b-sheet_dom"/>
</dbReference>
<dbReference type="InterPro" id="IPR011055">
    <property type="entry name" value="Dup_hybrid_motif"/>
</dbReference>
<dbReference type="OrthoDB" id="5244067at2"/>
<keyword evidence="5" id="KW-1185">Reference proteome</keyword>
<feature type="compositionally biased region" description="Basic and acidic residues" evidence="1">
    <location>
        <begin position="72"/>
        <end position="88"/>
    </location>
</feature>
<evidence type="ECO:0000256" key="1">
    <source>
        <dbReference type="SAM" id="MobiDB-lite"/>
    </source>
</evidence>
<keyword evidence="2" id="KW-0812">Transmembrane</keyword>
<dbReference type="PANTHER" id="PTHR21666:SF270">
    <property type="entry name" value="MUREIN HYDROLASE ACTIVATOR ENVC"/>
    <property type="match status" value="1"/>
</dbReference>
<dbReference type="EMBL" id="QUMQ01000001">
    <property type="protein sequence ID" value="REF95258.1"/>
    <property type="molecule type" value="Genomic_DNA"/>
</dbReference>
<keyword evidence="2" id="KW-1133">Transmembrane helix</keyword>
<feature type="compositionally biased region" description="Basic and acidic residues" evidence="1">
    <location>
        <begin position="1"/>
        <end position="11"/>
    </location>
</feature>
<evidence type="ECO:0000313" key="4">
    <source>
        <dbReference type="EMBL" id="REF95258.1"/>
    </source>
</evidence>
<gene>
    <name evidence="4" type="ORF">DFJ67_1211</name>
</gene>
<dbReference type="PANTHER" id="PTHR21666">
    <property type="entry name" value="PEPTIDASE-RELATED"/>
    <property type="match status" value="1"/>
</dbReference>
<dbReference type="AlphaFoldDB" id="A0A3D9ZCW7"/>
<sequence>MRQRLSSEKDRYRGRRRVPTPPRSRYAIVVTGAFVGAGVVALGASAMPDAKTVDPQVLAGLHETGVDNALHERAQDATKASRSERSPKLETSLAESPDVWQLPLSGYTFTTPYGMQGDELHAGIDLVAPEGAPFSAVHAGVVKEAGWIGGYGMAVIIDNGDGSEVIYAHARQLLVQKGQQVKAGDMIGLVGSTGHSRGPQLTIETQVNGESTDPIPFFKERGVDIQLQVDSIYG</sequence>
<organism evidence="4 5">
    <name type="scientific">Asanoa ferruginea</name>
    <dbReference type="NCBI Taxonomy" id="53367"/>
    <lineage>
        <taxon>Bacteria</taxon>
        <taxon>Bacillati</taxon>
        <taxon>Actinomycetota</taxon>
        <taxon>Actinomycetes</taxon>
        <taxon>Micromonosporales</taxon>
        <taxon>Micromonosporaceae</taxon>
        <taxon>Asanoa</taxon>
    </lineage>
</organism>
<keyword evidence="2" id="KW-0472">Membrane</keyword>
<dbReference type="CDD" id="cd12797">
    <property type="entry name" value="M23_peptidase"/>
    <property type="match status" value="1"/>
</dbReference>